<dbReference type="Proteomes" id="UP001420932">
    <property type="component" value="Unassembled WGS sequence"/>
</dbReference>
<keyword evidence="3" id="KW-1185">Reference proteome</keyword>
<feature type="region of interest" description="Disordered" evidence="1">
    <location>
        <begin position="29"/>
        <end position="49"/>
    </location>
</feature>
<comment type="caution">
    <text evidence="2">The sequence shown here is derived from an EMBL/GenBank/DDBJ whole genome shotgun (WGS) entry which is preliminary data.</text>
</comment>
<evidence type="ECO:0000256" key="1">
    <source>
        <dbReference type="SAM" id="MobiDB-lite"/>
    </source>
</evidence>
<protein>
    <submittedName>
        <fullName evidence="2">Uncharacterized protein</fullName>
    </submittedName>
</protein>
<organism evidence="2 3">
    <name type="scientific">Stephania yunnanensis</name>
    <dbReference type="NCBI Taxonomy" id="152371"/>
    <lineage>
        <taxon>Eukaryota</taxon>
        <taxon>Viridiplantae</taxon>
        <taxon>Streptophyta</taxon>
        <taxon>Embryophyta</taxon>
        <taxon>Tracheophyta</taxon>
        <taxon>Spermatophyta</taxon>
        <taxon>Magnoliopsida</taxon>
        <taxon>Ranunculales</taxon>
        <taxon>Menispermaceae</taxon>
        <taxon>Menispermoideae</taxon>
        <taxon>Cissampelideae</taxon>
        <taxon>Stephania</taxon>
    </lineage>
</organism>
<reference evidence="2 3" key="1">
    <citation type="submission" date="2024-01" db="EMBL/GenBank/DDBJ databases">
        <title>Genome assemblies of Stephania.</title>
        <authorList>
            <person name="Yang L."/>
        </authorList>
    </citation>
    <scope>NUCLEOTIDE SEQUENCE [LARGE SCALE GENOMIC DNA]</scope>
    <source>
        <strain evidence="2">YNDBR</strain>
        <tissue evidence="2">Leaf</tissue>
    </source>
</reference>
<dbReference type="EMBL" id="JBBNAF010000004">
    <property type="protein sequence ID" value="KAK9150247.1"/>
    <property type="molecule type" value="Genomic_DNA"/>
</dbReference>
<name>A0AAP0PN99_9MAGN</name>
<evidence type="ECO:0000313" key="2">
    <source>
        <dbReference type="EMBL" id="KAK9150247.1"/>
    </source>
</evidence>
<gene>
    <name evidence="2" type="ORF">Syun_008556</name>
</gene>
<proteinExistence type="predicted"/>
<sequence length="49" mass="5691">MVALPHPQPRPHLASLRCRRWPPEENAWEGVSKEEREKSQAMINPIMEG</sequence>
<evidence type="ECO:0000313" key="3">
    <source>
        <dbReference type="Proteomes" id="UP001420932"/>
    </source>
</evidence>
<accession>A0AAP0PN99</accession>
<dbReference type="AlphaFoldDB" id="A0AAP0PN99"/>